<evidence type="ECO:0000256" key="4">
    <source>
        <dbReference type="ARBA" id="ARBA00023157"/>
    </source>
</evidence>
<keyword evidence="11" id="KW-1185">Reference proteome</keyword>
<evidence type="ECO:0000256" key="8">
    <source>
        <dbReference type="SAM" id="MobiDB-lite"/>
    </source>
</evidence>
<dbReference type="SUPFAM" id="SSF49503">
    <property type="entry name" value="Cupredoxins"/>
    <property type="match status" value="1"/>
</dbReference>
<evidence type="ECO:0000259" key="9">
    <source>
        <dbReference type="PROSITE" id="PS51551"/>
    </source>
</evidence>
<reference evidence="10 11" key="1">
    <citation type="journal article" date="2017" name="Gigascience">
        <title>Draft genome of the honey bee ectoparasitic mite, Tropilaelaps mercedesae, is shaped by the parasitic life history.</title>
        <authorList>
            <person name="Dong X."/>
            <person name="Armstrong S.D."/>
            <person name="Xia D."/>
            <person name="Makepeace B.L."/>
            <person name="Darby A.C."/>
            <person name="Kadowaki T."/>
        </authorList>
    </citation>
    <scope>NUCLEOTIDE SEQUENCE [LARGE SCALE GENOMIC DNA]</scope>
    <source>
        <strain evidence="10">Wuxi-XJTLU</strain>
    </source>
</reference>
<dbReference type="PANTHER" id="PTHR11304">
    <property type="entry name" value="EPHRIN"/>
    <property type="match status" value="1"/>
</dbReference>
<dbReference type="Gene3D" id="2.60.40.420">
    <property type="entry name" value="Cupredoxins - blue copper proteins"/>
    <property type="match status" value="1"/>
</dbReference>
<evidence type="ECO:0000256" key="1">
    <source>
        <dbReference type="ARBA" id="ARBA00004370"/>
    </source>
</evidence>
<evidence type="ECO:0000256" key="2">
    <source>
        <dbReference type="ARBA" id="ARBA00022729"/>
    </source>
</evidence>
<dbReference type="AlphaFoldDB" id="A0A1V9XCP8"/>
<dbReference type="InterPro" id="IPR008972">
    <property type="entry name" value="Cupredoxin"/>
</dbReference>
<sequence>MEGKTEGKNQASSFRIDNTDHIIDVNKDNSVFEYDQVNIVCPKHDPNVPEEETEKYIIYNVSKEEYETCQIRDFSRARTIAQCNKPYQSMYFTITFRSFTPQPGGLEFKPGQDYFFIAASEDIRNGENHCLTKNMRVQFKVCCKKEDERVRPTPASAATTSTTYATLNPEENNVIYPFYTHPPSHKPASGRQDHLDRPDRLGRLDRLGHHRSEIGDRDRFAVRRTHHGHHHNNAHGGSSHEASSTVDYWPHGPHAPGQGQFGVGYQPTHRKPEWPHKRPHFKNPDRPVADDTAVFKKPLNSLERGRAWERAGKKEGLINGTGGLHRPASVWRQLMMFSTAIMAVAAAMPMWR</sequence>
<accession>A0A1V9XCP8</accession>
<feature type="region of interest" description="Disordered" evidence="8">
    <location>
        <begin position="181"/>
        <end position="201"/>
    </location>
</feature>
<evidence type="ECO:0000256" key="6">
    <source>
        <dbReference type="PROSITE-ProRule" id="PRU00884"/>
    </source>
</evidence>
<protein>
    <submittedName>
        <fullName evidence="10">Ephrin-B1-like</fullName>
    </submittedName>
</protein>
<dbReference type="Pfam" id="PF00812">
    <property type="entry name" value="Ephrin"/>
    <property type="match status" value="1"/>
</dbReference>
<dbReference type="GO" id="GO:0005886">
    <property type="term" value="C:plasma membrane"/>
    <property type="evidence" value="ECO:0007669"/>
    <property type="project" value="TreeGrafter"/>
</dbReference>
<gene>
    <name evidence="10" type="ORF">BIW11_11075</name>
</gene>
<dbReference type="InParanoid" id="A0A1V9XCP8"/>
<evidence type="ECO:0000256" key="5">
    <source>
        <dbReference type="ARBA" id="ARBA00023180"/>
    </source>
</evidence>
<dbReference type="InterPro" id="IPR001799">
    <property type="entry name" value="Ephrin_RBD"/>
</dbReference>
<comment type="caution">
    <text evidence="6">Lacks conserved residue(s) required for the propagation of feature annotation.</text>
</comment>
<dbReference type="PANTHER" id="PTHR11304:SF29">
    <property type="entry name" value="EPHRIN"/>
    <property type="match status" value="1"/>
</dbReference>
<comment type="similarity">
    <text evidence="6 7">Belongs to the ephrin family.</text>
</comment>
<dbReference type="PROSITE" id="PS51551">
    <property type="entry name" value="EPHRIN_RBD_2"/>
    <property type="match status" value="1"/>
</dbReference>
<keyword evidence="2" id="KW-0732">Signal</keyword>
<keyword evidence="5" id="KW-0325">Glycoprotein</keyword>
<feature type="compositionally biased region" description="Basic and acidic residues" evidence="8">
    <location>
        <begin position="270"/>
        <end position="289"/>
    </location>
</feature>
<organism evidence="10 11">
    <name type="scientific">Tropilaelaps mercedesae</name>
    <dbReference type="NCBI Taxonomy" id="418985"/>
    <lineage>
        <taxon>Eukaryota</taxon>
        <taxon>Metazoa</taxon>
        <taxon>Ecdysozoa</taxon>
        <taxon>Arthropoda</taxon>
        <taxon>Chelicerata</taxon>
        <taxon>Arachnida</taxon>
        <taxon>Acari</taxon>
        <taxon>Parasitiformes</taxon>
        <taxon>Mesostigmata</taxon>
        <taxon>Gamasina</taxon>
        <taxon>Dermanyssoidea</taxon>
        <taxon>Laelapidae</taxon>
        <taxon>Tropilaelaps</taxon>
    </lineage>
</organism>
<proteinExistence type="inferred from homology"/>
<dbReference type="GO" id="GO:0007411">
    <property type="term" value="P:axon guidance"/>
    <property type="evidence" value="ECO:0007669"/>
    <property type="project" value="TreeGrafter"/>
</dbReference>
<dbReference type="Proteomes" id="UP000192247">
    <property type="component" value="Unassembled WGS sequence"/>
</dbReference>
<keyword evidence="3 7" id="KW-0472">Membrane</keyword>
<dbReference type="InterPro" id="IPR031328">
    <property type="entry name" value="Ephrin"/>
</dbReference>
<comment type="subcellular location">
    <subcellularLocation>
        <location evidence="1">Membrane</location>
    </subcellularLocation>
</comment>
<dbReference type="CDD" id="cd02675">
    <property type="entry name" value="Ephrin_ectodomain"/>
    <property type="match status" value="1"/>
</dbReference>
<feature type="compositionally biased region" description="Basic and acidic residues" evidence="8">
    <location>
        <begin position="191"/>
        <end position="201"/>
    </location>
</feature>
<dbReference type="EMBL" id="MNPL01014935">
    <property type="protein sequence ID" value="OQR71314.1"/>
    <property type="molecule type" value="Genomic_DNA"/>
</dbReference>
<evidence type="ECO:0000313" key="10">
    <source>
        <dbReference type="EMBL" id="OQR71314.1"/>
    </source>
</evidence>
<feature type="domain" description="Ephrin RBD" evidence="9">
    <location>
        <begin position="9"/>
        <end position="141"/>
    </location>
</feature>
<evidence type="ECO:0000256" key="7">
    <source>
        <dbReference type="RuleBase" id="RU004375"/>
    </source>
</evidence>
<evidence type="ECO:0000256" key="3">
    <source>
        <dbReference type="ARBA" id="ARBA00023136"/>
    </source>
</evidence>
<dbReference type="PRINTS" id="PR01347">
    <property type="entry name" value="EPHRIN"/>
</dbReference>
<dbReference type="GO" id="GO:0046875">
    <property type="term" value="F:ephrin receptor binding"/>
    <property type="evidence" value="ECO:0007669"/>
    <property type="project" value="TreeGrafter"/>
</dbReference>
<dbReference type="GO" id="GO:0048013">
    <property type="term" value="P:ephrin receptor signaling pathway"/>
    <property type="evidence" value="ECO:0007669"/>
    <property type="project" value="TreeGrafter"/>
</dbReference>
<dbReference type="OrthoDB" id="6250301at2759"/>
<name>A0A1V9XCP8_9ACAR</name>
<comment type="caution">
    <text evidence="10">The sequence shown here is derived from an EMBL/GenBank/DDBJ whole genome shotgun (WGS) entry which is preliminary data.</text>
</comment>
<evidence type="ECO:0000313" key="11">
    <source>
        <dbReference type="Proteomes" id="UP000192247"/>
    </source>
</evidence>
<dbReference type="STRING" id="418985.A0A1V9XCP8"/>
<keyword evidence="4" id="KW-1015">Disulfide bond</keyword>
<feature type="region of interest" description="Disordered" evidence="8">
    <location>
        <begin position="227"/>
        <end position="290"/>
    </location>
</feature>